<dbReference type="InterPro" id="IPR016181">
    <property type="entry name" value="Acyl_CoA_acyltransferase"/>
</dbReference>
<organism evidence="1 2">
    <name type="scientific">Flavobacterium turcicum</name>
    <dbReference type="NCBI Taxonomy" id="2764718"/>
    <lineage>
        <taxon>Bacteria</taxon>
        <taxon>Pseudomonadati</taxon>
        <taxon>Bacteroidota</taxon>
        <taxon>Flavobacteriia</taxon>
        <taxon>Flavobacteriales</taxon>
        <taxon>Flavobacteriaceae</taxon>
        <taxon>Flavobacterium</taxon>
    </lineage>
</organism>
<evidence type="ECO:0000313" key="2">
    <source>
        <dbReference type="Proteomes" id="UP000621670"/>
    </source>
</evidence>
<dbReference type="EMBL" id="JACRUM010000009">
    <property type="protein sequence ID" value="MBC5864414.1"/>
    <property type="molecule type" value="Genomic_DNA"/>
</dbReference>
<evidence type="ECO:0000313" key="1">
    <source>
        <dbReference type="EMBL" id="MBC5864414.1"/>
    </source>
</evidence>
<gene>
    <name evidence="1" type="ORF">H8R26_13375</name>
</gene>
<protein>
    <submittedName>
        <fullName evidence="1">GNAT family N-acetyltransferase</fullName>
    </submittedName>
</protein>
<reference evidence="1 2" key="1">
    <citation type="submission" date="2020-08" db="EMBL/GenBank/DDBJ databases">
        <title>Description of novel Flavobacterium F-400 isolate.</title>
        <authorList>
            <person name="Saticioglu I."/>
            <person name="Duman M."/>
            <person name="Altun S."/>
        </authorList>
    </citation>
    <scope>NUCLEOTIDE SEQUENCE [LARGE SCALE GENOMIC DNA]</scope>
    <source>
        <strain evidence="1 2">F-400</strain>
    </source>
</reference>
<name>A0ABR7JJQ9_9FLAO</name>
<accession>A0ABR7JJQ9</accession>
<proteinExistence type="predicted"/>
<dbReference type="Proteomes" id="UP000621670">
    <property type="component" value="Unassembled WGS sequence"/>
</dbReference>
<dbReference type="Gene3D" id="3.40.630.30">
    <property type="match status" value="1"/>
</dbReference>
<comment type="caution">
    <text evidence="1">The sequence shown here is derived from an EMBL/GenBank/DDBJ whole genome shotgun (WGS) entry which is preliminary data.</text>
</comment>
<sequence>MKNYTVKAYQKNDFEIWNEFVSGAKNATFLFHRNFMEYHQERFSDCSLMVYESDQLVAILPANRNETTVFSHQGLTYGGLVYKDSCKLTSVIASFAVILKYLESEGVSTLQIKTLPSIYHKKPAEELHYALFLAKATLIRRDVLAVINYSAGFALSKIRKRGLLRAKQHQLVVKEEQDCTAFWDKILLPNLKQRHQVEPVHTINEIHYLKSCFPQAVRQFNVYYEGVIVAGTTIFETETVAHCQYISKYEKGLNLGSLDFLYHYLLTEVYADKRFFDFGISTESNGLLLNEGLSYWKESFGASAIVHDFYECETFSHELLTDYFTVSKNADHD</sequence>
<dbReference type="SUPFAM" id="SSF55729">
    <property type="entry name" value="Acyl-CoA N-acyltransferases (Nat)"/>
    <property type="match status" value="1"/>
</dbReference>
<dbReference type="RefSeq" id="WP_166138446.1">
    <property type="nucleotide sequence ID" value="NZ_JAAOBY010000009.1"/>
</dbReference>
<keyword evidence="2" id="KW-1185">Reference proteome</keyword>